<dbReference type="OrthoDB" id="8235233at2"/>
<comment type="caution">
    <text evidence="1">The sequence shown here is derived from an EMBL/GenBank/DDBJ whole genome shotgun (WGS) entry which is preliminary data.</text>
</comment>
<dbReference type="AlphaFoldDB" id="A0A443IWN0"/>
<proteinExistence type="predicted"/>
<evidence type="ECO:0000313" key="2">
    <source>
        <dbReference type="Proteomes" id="UP000273811"/>
    </source>
</evidence>
<protein>
    <submittedName>
        <fullName evidence="1">Uncharacterized protein</fullName>
    </submittedName>
</protein>
<dbReference type="Pfam" id="PF20383">
    <property type="entry name" value="DUF6678"/>
    <property type="match status" value="1"/>
</dbReference>
<dbReference type="RefSeq" id="WP_120071469.1">
    <property type="nucleotide sequence ID" value="NZ_CP126113.1"/>
</dbReference>
<sequence length="106" mass="12853">MGYHPLMNDTKWDEIRTAMIEFPEQVLWRTKDIETGYISHWDGDWYYHFRTGGYNPIEWLEIKFENAKIKEELVNILRKIHVPGELSENRIRIYGYVKPGIFIDYI</sequence>
<keyword evidence="2" id="KW-1185">Reference proteome</keyword>
<dbReference type="Proteomes" id="UP000273811">
    <property type="component" value="Unassembled WGS sequence"/>
</dbReference>
<dbReference type="InterPro" id="IPR046500">
    <property type="entry name" value="DUF6678"/>
</dbReference>
<name>A0A443IWN0_9BACI</name>
<evidence type="ECO:0000313" key="1">
    <source>
        <dbReference type="EMBL" id="RWR12583.1"/>
    </source>
</evidence>
<reference evidence="1" key="1">
    <citation type="submission" date="2018-12" db="EMBL/GenBank/DDBJ databases">
        <authorList>
            <person name="Sun L."/>
            <person name="Chen Z."/>
        </authorList>
    </citation>
    <scope>NUCLEOTIDE SEQUENCE [LARGE SCALE GENOMIC DNA]</scope>
    <source>
        <strain evidence="1">DSM 16012</strain>
    </source>
</reference>
<organism evidence="1 2">
    <name type="scientific">Siminovitchia fortis</name>
    <dbReference type="NCBI Taxonomy" id="254758"/>
    <lineage>
        <taxon>Bacteria</taxon>
        <taxon>Bacillati</taxon>
        <taxon>Bacillota</taxon>
        <taxon>Bacilli</taxon>
        <taxon>Bacillales</taxon>
        <taxon>Bacillaceae</taxon>
        <taxon>Siminovitchia</taxon>
    </lineage>
</organism>
<gene>
    <name evidence="1" type="ORF">D4N35_006070</name>
</gene>
<dbReference type="EMBL" id="QYTU02000009">
    <property type="protein sequence ID" value="RWR12583.1"/>
    <property type="molecule type" value="Genomic_DNA"/>
</dbReference>
<accession>A0A443IWN0</accession>